<feature type="compositionally biased region" description="Polar residues" evidence="1">
    <location>
        <begin position="18"/>
        <end position="30"/>
    </location>
</feature>
<dbReference type="AlphaFoldDB" id="W6ZG59"/>
<keyword evidence="3" id="KW-1185">Reference proteome</keyword>
<evidence type="ECO:0000313" key="3">
    <source>
        <dbReference type="Proteomes" id="UP000054032"/>
    </source>
</evidence>
<dbReference type="Proteomes" id="UP000054032">
    <property type="component" value="Unassembled WGS sequence"/>
</dbReference>
<feature type="compositionally biased region" description="Polar residues" evidence="1">
    <location>
        <begin position="205"/>
        <end position="226"/>
    </location>
</feature>
<feature type="compositionally biased region" description="Low complexity" evidence="1">
    <location>
        <begin position="271"/>
        <end position="299"/>
    </location>
</feature>
<feature type="compositionally biased region" description="Polar residues" evidence="1">
    <location>
        <begin position="1"/>
        <end position="10"/>
    </location>
</feature>
<evidence type="ECO:0000313" key="2">
    <source>
        <dbReference type="EMBL" id="EUC50797.1"/>
    </source>
</evidence>
<feature type="compositionally biased region" description="Low complexity" evidence="1">
    <location>
        <begin position="53"/>
        <end position="70"/>
    </location>
</feature>
<feature type="compositionally biased region" description="Low complexity" evidence="1">
    <location>
        <begin position="80"/>
        <end position="111"/>
    </location>
</feature>
<reference evidence="2 3" key="1">
    <citation type="journal article" date="2013" name="PLoS Genet.">
        <title>Comparative genome structure, secondary metabolite, and effector coding capacity across Cochliobolus pathogens.</title>
        <authorList>
            <person name="Condon B.J."/>
            <person name="Leng Y."/>
            <person name="Wu D."/>
            <person name="Bushley K.E."/>
            <person name="Ohm R.A."/>
            <person name="Otillar R."/>
            <person name="Martin J."/>
            <person name="Schackwitz W."/>
            <person name="Grimwood J."/>
            <person name="MohdZainudin N."/>
            <person name="Xue C."/>
            <person name="Wang R."/>
            <person name="Manning V.A."/>
            <person name="Dhillon B."/>
            <person name="Tu Z.J."/>
            <person name="Steffenson B.J."/>
            <person name="Salamov A."/>
            <person name="Sun H."/>
            <person name="Lowry S."/>
            <person name="LaButti K."/>
            <person name="Han J."/>
            <person name="Copeland A."/>
            <person name="Lindquist E."/>
            <person name="Barry K."/>
            <person name="Schmutz J."/>
            <person name="Baker S.E."/>
            <person name="Ciuffetti L.M."/>
            <person name="Grigoriev I.V."/>
            <person name="Zhong S."/>
            <person name="Turgeon B.G."/>
        </authorList>
    </citation>
    <scope>NUCLEOTIDE SEQUENCE [LARGE SCALE GENOMIC DNA]</scope>
    <source>
        <strain evidence="2 3">ATCC 44560</strain>
    </source>
</reference>
<sequence length="309" mass="33490">MAHSNPSNMLNPDAPAFSPSSIPSQQASDQHQYRFQVLQEPYIYEGTSYYTNPPQILLPTPSLQQSSQQPPSQPLPSQPLPSQAHGCHNSSSSSGSNHSNSNGNGYSSNGYSSGYNSPSQIGSTTLHNNLYAHFTTTNRTVPFHDSQTITLSSNGHHYFPFHNHYNYKNNHYSNNSPSYNPYPVNYSNFGPFSTPTKQVGGVNNGFRNQHNTTNGHGGIWQQQPNNDRGKKSKKNKRKKHGKGWGKKNDEANGDELDTDKTNGDGAGGNHANGAEANGGETNGGETNDNGTLDGDTSNGCDGKSEEEET</sequence>
<dbReference type="KEGG" id="bor:COCMIDRAFT_31997"/>
<organism evidence="2 3">
    <name type="scientific">Bipolaris oryzae ATCC 44560</name>
    <dbReference type="NCBI Taxonomy" id="930090"/>
    <lineage>
        <taxon>Eukaryota</taxon>
        <taxon>Fungi</taxon>
        <taxon>Dikarya</taxon>
        <taxon>Ascomycota</taxon>
        <taxon>Pezizomycotina</taxon>
        <taxon>Dothideomycetes</taxon>
        <taxon>Pleosporomycetidae</taxon>
        <taxon>Pleosporales</taxon>
        <taxon>Pleosporineae</taxon>
        <taxon>Pleosporaceae</taxon>
        <taxon>Bipolaris</taxon>
    </lineage>
</organism>
<dbReference type="EMBL" id="KI963921">
    <property type="protein sequence ID" value="EUC50797.1"/>
    <property type="molecule type" value="Genomic_DNA"/>
</dbReference>
<feature type="region of interest" description="Disordered" evidence="1">
    <location>
        <begin position="1"/>
        <end position="34"/>
    </location>
</feature>
<dbReference type="OrthoDB" id="3695659at2759"/>
<dbReference type="GeneID" id="19122003"/>
<proteinExistence type="predicted"/>
<dbReference type="STRING" id="930090.W6ZG59"/>
<protein>
    <submittedName>
        <fullName evidence="2">Uncharacterized protein</fullName>
    </submittedName>
</protein>
<evidence type="ECO:0000256" key="1">
    <source>
        <dbReference type="SAM" id="MobiDB-lite"/>
    </source>
</evidence>
<name>W6ZG59_COCMI</name>
<dbReference type="RefSeq" id="XP_007682693.1">
    <property type="nucleotide sequence ID" value="XM_007684503.1"/>
</dbReference>
<feature type="compositionally biased region" description="Basic residues" evidence="1">
    <location>
        <begin position="230"/>
        <end position="245"/>
    </location>
</feature>
<gene>
    <name evidence="2" type="ORF">COCMIDRAFT_31997</name>
</gene>
<accession>W6ZG59</accession>
<feature type="region of interest" description="Disordered" evidence="1">
    <location>
        <begin position="49"/>
        <end position="111"/>
    </location>
</feature>
<dbReference type="HOGENOM" id="CLU_882747_0_0_1"/>
<feature type="region of interest" description="Disordered" evidence="1">
    <location>
        <begin position="195"/>
        <end position="309"/>
    </location>
</feature>